<keyword evidence="2" id="KW-0378">Hydrolase</keyword>
<proteinExistence type="inferred from homology"/>
<dbReference type="InterPro" id="IPR054491">
    <property type="entry name" value="MGH1-like_GH"/>
</dbReference>
<feature type="domain" description="Mannosylglycerate hydrolase MGH1-like glycoside hydrolase" evidence="4">
    <location>
        <begin position="417"/>
        <end position="519"/>
    </location>
</feature>
<evidence type="ECO:0000256" key="3">
    <source>
        <dbReference type="ARBA" id="ARBA00023295"/>
    </source>
</evidence>
<dbReference type="InterPro" id="IPR004888">
    <property type="entry name" value="Glycoside_hydrolase_63"/>
</dbReference>
<dbReference type="OrthoDB" id="9781878at2"/>
<evidence type="ECO:0000256" key="1">
    <source>
        <dbReference type="ARBA" id="ARBA00010833"/>
    </source>
</evidence>
<evidence type="ECO:0000313" key="5">
    <source>
        <dbReference type="EMBL" id="OUJ72878.1"/>
    </source>
</evidence>
<sequence length="877" mass="102426">MTQEQIRLAETKTKEIDWQRFGPYLSERQWGTVREDYSANGDAWNYVTHEMARSYAYRWGEEGIGGISDHRQLLCFSVALWNGQDRVLKERLFGLTNNQGNHGEDVKECYYYLDSTPTHSYMKMLYKYPQREFPYVEVRDENMRRTRQHPEFELMDTGIFNDGRYFDVFIEYAKAGPEDILIKITAHNRGSEEASLHVLPQLWFRNTWAWGHDDYKPQLSTSAPGVVQIDERELGRYKLYCDQAPDLLFCDNSTNGAKLYGLDPDGHYFKDGVNDYLIDGDTAALNPAQKGTKVAAHYPLTLGPDEAYTVRLRLSKERQESPFEDFENLFALRQHEADEFYHCIQQEIKDPDARNVQRQAFAGMMWSKQFYYYDVTQWLDGDPAVLTPPVERLKGRNSTWRHLYNADIISMPDKWEYPWYAAWDLAFHCISLAMIDSQFAKSQLRLLTRDWYMHPNGQLPAYEWALGDVNPPVHAWATWRVYQMDQKQNGGEGDTAFLESVFHRLTLNFTWWVNRKDRHDHNIFEGGFLGLDNIGVFDRSAPLPTGGYIEQADGTSWMAMYALNLMRMALELAKTSPVYQDIASKFFEHFLYIAEAMTKVGDEAFNLWDEEDEFFYDVLHTPDDQRVKLKVRSIVGLIPLFAVEVLDEELLESMPDFTRRLKWFLENRPHLAELVSRWQEPGKGERHLLSLLRSHRMKKLLQRMLDEGEFLADYGIRALSRHHLDHPYVYRTLEADFTVKYVPGESESSLFGGNSNWRGPIWFPINYLLIESLQRFYFYYDDSFQVEYPTGSGEMHSLKEVAGALSQRLTRLFLRNAEGKRPAMGDNPLLQHDPHFRDYLWFHEYFHGESGCGLGAIHQTGWTGLIAKLLQPNGKDQ</sequence>
<reference evidence="5 6" key="1">
    <citation type="submission" date="2017-01" db="EMBL/GenBank/DDBJ databases">
        <title>A new Hymenobacter.</title>
        <authorList>
            <person name="Liang Y."/>
            <person name="Feng F."/>
        </authorList>
    </citation>
    <scope>NUCLEOTIDE SEQUENCE [LARGE SCALE GENOMIC DNA]</scope>
    <source>
        <strain evidence="5">MIMBbqt21</strain>
    </source>
</reference>
<evidence type="ECO:0000256" key="2">
    <source>
        <dbReference type="ARBA" id="ARBA00022801"/>
    </source>
</evidence>
<dbReference type="EMBL" id="MTSE01000008">
    <property type="protein sequence ID" value="OUJ72878.1"/>
    <property type="molecule type" value="Genomic_DNA"/>
</dbReference>
<dbReference type="InterPro" id="IPR008928">
    <property type="entry name" value="6-hairpin_glycosidase_sf"/>
</dbReference>
<dbReference type="GO" id="GO:0006487">
    <property type="term" value="P:protein N-linked glycosylation"/>
    <property type="evidence" value="ECO:0007669"/>
    <property type="project" value="TreeGrafter"/>
</dbReference>
<organism evidence="5 6">
    <name type="scientific">Hymenobacter crusticola</name>
    <dbReference type="NCBI Taxonomy" id="1770526"/>
    <lineage>
        <taxon>Bacteria</taxon>
        <taxon>Pseudomonadati</taxon>
        <taxon>Bacteroidota</taxon>
        <taxon>Cytophagia</taxon>
        <taxon>Cytophagales</taxon>
        <taxon>Hymenobacteraceae</taxon>
        <taxon>Hymenobacter</taxon>
    </lineage>
</organism>
<dbReference type="AlphaFoldDB" id="A0A243WDI4"/>
<dbReference type="PANTHER" id="PTHR10412:SF11">
    <property type="entry name" value="MANNOSYL-OLIGOSACCHARIDE GLUCOSIDASE"/>
    <property type="match status" value="1"/>
</dbReference>
<dbReference type="Gene3D" id="1.50.10.10">
    <property type="match status" value="1"/>
</dbReference>
<evidence type="ECO:0000259" key="4">
    <source>
        <dbReference type="Pfam" id="PF22422"/>
    </source>
</evidence>
<gene>
    <name evidence="5" type="ORF">BXP70_16360</name>
</gene>
<dbReference type="RefSeq" id="WP_086595166.1">
    <property type="nucleotide sequence ID" value="NZ_MTSE01000008.1"/>
</dbReference>
<comment type="caution">
    <text evidence="5">The sequence shown here is derived from an EMBL/GenBank/DDBJ whole genome shotgun (WGS) entry which is preliminary data.</text>
</comment>
<dbReference type="GO" id="GO:0009311">
    <property type="term" value="P:oligosaccharide metabolic process"/>
    <property type="evidence" value="ECO:0007669"/>
    <property type="project" value="InterPro"/>
</dbReference>
<protein>
    <submittedName>
        <fullName evidence="5">Glucosidase</fullName>
    </submittedName>
</protein>
<keyword evidence="6" id="KW-1185">Reference proteome</keyword>
<keyword evidence="3" id="KW-0326">Glycosidase</keyword>
<dbReference type="InterPro" id="IPR012341">
    <property type="entry name" value="6hp_glycosidase-like_sf"/>
</dbReference>
<name>A0A243WDI4_9BACT</name>
<dbReference type="PANTHER" id="PTHR10412">
    <property type="entry name" value="MANNOSYL-OLIGOSACCHARIDE GLUCOSIDASE"/>
    <property type="match status" value="1"/>
</dbReference>
<dbReference type="Pfam" id="PF22422">
    <property type="entry name" value="MGH1-like_GH"/>
    <property type="match status" value="2"/>
</dbReference>
<dbReference type="Proteomes" id="UP000194873">
    <property type="component" value="Unassembled WGS sequence"/>
</dbReference>
<dbReference type="SUPFAM" id="SSF48208">
    <property type="entry name" value="Six-hairpin glycosidases"/>
    <property type="match status" value="1"/>
</dbReference>
<evidence type="ECO:0000313" key="6">
    <source>
        <dbReference type="Proteomes" id="UP000194873"/>
    </source>
</evidence>
<feature type="domain" description="Mannosylglycerate hydrolase MGH1-like glycoside hydrolase" evidence="4">
    <location>
        <begin position="691"/>
        <end position="858"/>
    </location>
</feature>
<accession>A0A243WDI4</accession>
<comment type="similarity">
    <text evidence="1">Belongs to the glycosyl hydrolase 63 family.</text>
</comment>
<dbReference type="GO" id="GO:0004573">
    <property type="term" value="F:Glc3Man9GlcNAc2 oligosaccharide glucosidase activity"/>
    <property type="evidence" value="ECO:0007669"/>
    <property type="project" value="InterPro"/>
</dbReference>